<dbReference type="Proteomes" id="UP000321574">
    <property type="component" value="Unassembled WGS sequence"/>
</dbReference>
<dbReference type="AlphaFoldDB" id="A0A5C8P0A6"/>
<comment type="similarity">
    <text evidence="1">In the N-terminal section; belongs to the LXG family.</text>
</comment>
<dbReference type="PROSITE" id="PS51756">
    <property type="entry name" value="LXG"/>
    <property type="match status" value="1"/>
</dbReference>
<feature type="transmembrane region" description="Helical" evidence="2">
    <location>
        <begin position="387"/>
        <end position="407"/>
    </location>
</feature>
<gene>
    <name evidence="4" type="ORF">FHP05_04890</name>
</gene>
<dbReference type="OrthoDB" id="3261089at2"/>
<dbReference type="InterPro" id="IPR006829">
    <property type="entry name" value="LXG_dom"/>
</dbReference>
<dbReference type="Pfam" id="PF04740">
    <property type="entry name" value="LXG"/>
    <property type="match status" value="1"/>
</dbReference>
<comment type="caution">
    <text evidence="4">The sequence shown here is derived from an EMBL/GenBank/DDBJ whole genome shotgun (WGS) entry which is preliminary data.</text>
</comment>
<evidence type="ECO:0000313" key="4">
    <source>
        <dbReference type="EMBL" id="TXL66723.1"/>
    </source>
</evidence>
<proteinExistence type="inferred from homology"/>
<keyword evidence="2" id="KW-0812">Transmembrane</keyword>
<evidence type="ECO:0000256" key="2">
    <source>
        <dbReference type="SAM" id="Phobius"/>
    </source>
</evidence>
<keyword evidence="5" id="KW-1185">Reference proteome</keyword>
<feature type="transmembrane region" description="Helical" evidence="2">
    <location>
        <begin position="419"/>
        <end position="441"/>
    </location>
</feature>
<evidence type="ECO:0000313" key="5">
    <source>
        <dbReference type="Proteomes" id="UP000321574"/>
    </source>
</evidence>
<keyword evidence="2" id="KW-0472">Membrane</keyword>
<dbReference type="RefSeq" id="WP_147666122.1">
    <property type="nucleotide sequence ID" value="NZ_VDUW01000002.1"/>
</dbReference>
<name>A0A5C8P0A6_9BACI</name>
<keyword evidence="2" id="KW-1133">Transmembrane helix</keyword>
<sequence>MKVLDVNVLQSGMDDTITDIDNLQGRISALQRAVRDFAGLDDALSGKGGEAIRAFYDDCHQPFLIFLHQSLIDYQNTLTELKEAVETFEPDENGYVSQEFLENDVKNGLDEVKTTAIDLTSEANSIIGSVQDIVSIEKIDESEVVDNVQRGKDKADHIVDELNILDEYGVSQLEQTKQDLDTMLSYLTEIESKFQSGDLSIRNFDVKAIQGLESFQTIQDSIYNKNQETISGLYGDDIEKMPMSEIEKMQASILSELSEDGKATLNHAFNALENGEINRKQYQDIVLGLQRFERDIEEGNLDASVDPAFFEYFRNNYKNIGINAYADIISSYVKEAGKNSVEVGKHGIRIGDLIKEFPVGKNFFTKTGDIIKRGGDFIVLTGRNIQGAGLALGVGSIIGGYGLGMYHDLKKKDKSVGEAIAHNTASLGVGLGTNTLAMAAFGTNPGGWAILGGIAVGTILTTTFNYWYEINLFDLQDGLDWVGGKIDETWKKTKEVISNVGEAISGGIDAINPMNWAW</sequence>
<feature type="domain" description="LXG" evidence="3">
    <location>
        <begin position="1"/>
        <end position="235"/>
    </location>
</feature>
<evidence type="ECO:0000259" key="3">
    <source>
        <dbReference type="PROSITE" id="PS51756"/>
    </source>
</evidence>
<evidence type="ECO:0000256" key="1">
    <source>
        <dbReference type="ARBA" id="ARBA00034117"/>
    </source>
</evidence>
<dbReference type="EMBL" id="VDUW01000002">
    <property type="protein sequence ID" value="TXL66723.1"/>
    <property type="molecule type" value="Genomic_DNA"/>
</dbReference>
<accession>A0A5C8P0A6</accession>
<reference evidence="4 5" key="1">
    <citation type="submission" date="2019-06" db="EMBL/GenBank/DDBJ databases">
        <title>Cerasibacillus sp. nov., isolated from maize field.</title>
        <authorList>
            <person name="Lin S.-Y."/>
            <person name="Tsai C.-F."/>
            <person name="Young C.-C."/>
        </authorList>
    </citation>
    <scope>NUCLEOTIDE SEQUENCE [LARGE SCALE GENOMIC DNA]</scope>
    <source>
        <strain evidence="4 5">CC-CFT480</strain>
    </source>
</reference>
<feature type="transmembrane region" description="Helical" evidence="2">
    <location>
        <begin position="447"/>
        <end position="468"/>
    </location>
</feature>
<organism evidence="4 5">
    <name type="scientific">Cerasibacillus terrae</name>
    <dbReference type="NCBI Taxonomy" id="2498845"/>
    <lineage>
        <taxon>Bacteria</taxon>
        <taxon>Bacillati</taxon>
        <taxon>Bacillota</taxon>
        <taxon>Bacilli</taxon>
        <taxon>Bacillales</taxon>
        <taxon>Bacillaceae</taxon>
        <taxon>Cerasibacillus</taxon>
    </lineage>
</organism>
<protein>
    <recommendedName>
        <fullName evidence="3">LXG domain-containing protein</fullName>
    </recommendedName>
</protein>